<dbReference type="EMBL" id="JBICCN010000054">
    <property type="protein sequence ID" value="KAL3097517.1"/>
    <property type="molecule type" value="Genomic_DNA"/>
</dbReference>
<keyword evidence="7" id="KW-1185">Reference proteome</keyword>
<accession>A0ABD2K3Q9</accession>
<reference evidence="6 7" key="1">
    <citation type="submission" date="2024-10" db="EMBL/GenBank/DDBJ databases">
        <authorList>
            <person name="Kim D."/>
        </authorList>
    </citation>
    <scope>NUCLEOTIDE SEQUENCE [LARGE SCALE GENOMIC DNA]</scope>
    <source>
        <strain evidence="6">Taebaek</strain>
    </source>
</reference>
<keyword evidence="3" id="KW-0687">Ribonucleoprotein</keyword>
<keyword evidence="2" id="KW-0689">Ribosomal protein</keyword>
<dbReference type="InterPro" id="IPR020052">
    <property type="entry name" value="Ribosomal_eL31_CS"/>
</dbReference>
<comment type="caution">
    <text evidence="6">The sequence shown here is derived from an EMBL/GenBank/DDBJ whole genome shotgun (WGS) entry which is preliminary data.</text>
</comment>
<evidence type="ECO:0000256" key="5">
    <source>
        <dbReference type="ARBA" id="ARBA00035337"/>
    </source>
</evidence>
<organism evidence="6 7">
    <name type="scientific">Heterodera schachtii</name>
    <name type="common">Sugarbeet cyst nematode worm</name>
    <name type="synonym">Tylenchus schachtii</name>
    <dbReference type="NCBI Taxonomy" id="97005"/>
    <lineage>
        <taxon>Eukaryota</taxon>
        <taxon>Metazoa</taxon>
        <taxon>Ecdysozoa</taxon>
        <taxon>Nematoda</taxon>
        <taxon>Chromadorea</taxon>
        <taxon>Rhabditida</taxon>
        <taxon>Tylenchina</taxon>
        <taxon>Tylenchomorpha</taxon>
        <taxon>Tylenchoidea</taxon>
        <taxon>Heteroderidae</taxon>
        <taxon>Heteroderinae</taxon>
        <taxon>Heterodera</taxon>
    </lineage>
</organism>
<protein>
    <recommendedName>
        <fullName evidence="4">Large ribosomal subunit protein eL31</fullName>
    </recommendedName>
    <alternativeName>
        <fullName evidence="5">60S ribosomal protein L31</fullName>
    </alternativeName>
</protein>
<evidence type="ECO:0000256" key="4">
    <source>
        <dbReference type="ARBA" id="ARBA00035230"/>
    </source>
</evidence>
<evidence type="ECO:0000256" key="3">
    <source>
        <dbReference type="ARBA" id="ARBA00023274"/>
    </source>
</evidence>
<dbReference type="Proteomes" id="UP001620645">
    <property type="component" value="Unassembled WGS sequence"/>
</dbReference>
<dbReference type="SUPFAM" id="SSF54575">
    <property type="entry name" value="Ribosomal protein L31e"/>
    <property type="match status" value="1"/>
</dbReference>
<dbReference type="SMART" id="SM01380">
    <property type="entry name" value="Ribosomal_L31e"/>
    <property type="match status" value="1"/>
</dbReference>
<comment type="similarity">
    <text evidence="1">Belongs to the eukaryotic ribosomal protein eL31 family.</text>
</comment>
<dbReference type="PROSITE" id="PS01144">
    <property type="entry name" value="RIBOSOMAL_L31E"/>
    <property type="match status" value="1"/>
</dbReference>
<dbReference type="PANTHER" id="PTHR10956:SF0">
    <property type="entry name" value="60S RIBOSOMAL PROTEIN L31"/>
    <property type="match status" value="1"/>
</dbReference>
<dbReference type="InterPro" id="IPR000054">
    <property type="entry name" value="Ribosomal_eL31"/>
</dbReference>
<dbReference type="InterPro" id="IPR023621">
    <property type="entry name" value="Ribosomal_eL31_dom_sf"/>
</dbReference>
<evidence type="ECO:0000256" key="1">
    <source>
        <dbReference type="ARBA" id="ARBA00010808"/>
    </source>
</evidence>
<gene>
    <name evidence="6" type="ORF">niasHS_003965</name>
</gene>
<dbReference type="GO" id="GO:0005840">
    <property type="term" value="C:ribosome"/>
    <property type="evidence" value="ECO:0007669"/>
    <property type="project" value="UniProtKB-KW"/>
</dbReference>
<dbReference type="CDD" id="cd00463">
    <property type="entry name" value="Ribosomal_L31e"/>
    <property type="match status" value="1"/>
</dbReference>
<dbReference type="GO" id="GO:1990904">
    <property type="term" value="C:ribonucleoprotein complex"/>
    <property type="evidence" value="ECO:0007669"/>
    <property type="project" value="UniProtKB-KW"/>
</dbReference>
<dbReference type="AlphaFoldDB" id="A0ABD2K3Q9"/>
<dbReference type="Pfam" id="PF01198">
    <property type="entry name" value="Ribosomal_L31e"/>
    <property type="match status" value="1"/>
</dbReference>
<evidence type="ECO:0000313" key="7">
    <source>
        <dbReference type="Proteomes" id="UP001620645"/>
    </source>
</evidence>
<evidence type="ECO:0000256" key="2">
    <source>
        <dbReference type="ARBA" id="ARBA00022980"/>
    </source>
</evidence>
<name>A0ABD2K3Q9_HETSC</name>
<evidence type="ECO:0000313" key="6">
    <source>
        <dbReference type="EMBL" id="KAL3097517.1"/>
    </source>
</evidence>
<proteinExistence type="inferred from homology"/>
<dbReference type="PANTHER" id="PTHR10956">
    <property type="entry name" value="60S RIBOSOMAL PROTEIN L31"/>
    <property type="match status" value="1"/>
</dbReference>
<dbReference type="Gene3D" id="3.10.440.10">
    <property type="match status" value="1"/>
</dbReference>
<sequence length="268" mass="31680">MHKWPFFGHRSPLFHIYCKKPIQMHKWPFFGHRSPLFHIYCKKPIQMHKWPFFGHRSPLQFKMLSLSVALPFERLLYPLFAAALQGFTLQKLQEKLNQSDNDFDGWLEQLGLLHSQRTCAECRHEMAPKRIAGRNYVRNTNLSQQMAKQKGEKKGKSALNKVVTREYTIHLHKRIHGIGFKNRAPRAIKEVKKFAEQQMGTPDVRVDTRLNKFLWSRGVRNVPFRVRVRLSRRRNDDEDSPHKLYTLVTHVPVTSFKRLTTVNVESED</sequence>
<dbReference type="FunFam" id="3.10.440.10:FF:000001">
    <property type="entry name" value="60S ribosomal protein L31"/>
    <property type="match status" value="1"/>
</dbReference>